<evidence type="ECO:0000259" key="4">
    <source>
        <dbReference type="PROSITE" id="PS50921"/>
    </source>
</evidence>
<keyword evidence="3" id="KW-0472">Membrane</keyword>
<feature type="transmembrane region" description="Helical" evidence="3">
    <location>
        <begin position="121"/>
        <end position="142"/>
    </location>
</feature>
<dbReference type="AlphaFoldDB" id="A0A7W7T2D8"/>
<dbReference type="Pfam" id="PF03861">
    <property type="entry name" value="ANTAR"/>
    <property type="match status" value="1"/>
</dbReference>
<keyword evidence="2" id="KW-0804">Transcription</keyword>
<evidence type="ECO:0000313" key="5">
    <source>
        <dbReference type="EMBL" id="MBB4964976.1"/>
    </source>
</evidence>
<reference evidence="5 6" key="1">
    <citation type="submission" date="2020-08" db="EMBL/GenBank/DDBJ databases">
        <title>Sequencing the genomes of 1000 actinobacteria strains.</title>
        <authorList>
            <person name="Klenk H.-P."/>
        </authorList>
    </citation>
    <scope>NUCLEOTIDE SEQUENCE [LARGE SCALE GENOMIC DNA]</scope>
    <source>
        <strain evidence="5 6">DSM 45084</strain>
    </source>
</reference>
<keyword evidence="3" id="KW-0812">Transmembrane</keyword>
<organism evidence="5 6">
    <name type="scientific">Saccharothrix violaceirubra</name>
    <dbReference type="NCBI Taxonomy" id="413306"/>
    <lineage>
        <taxon>Bacteria</taxon>
        <taxon>Bacillati</taxon>
        <taxon>Actinomycetota</taxon>
        <taxon>Actinomycetes</taxon>
        <taxon>Pseudonocardiales</taxon>
        <taxon>Pseudonocardiaceae</taxon>
        <taxon>Saccharothrix</taxon>
    </lineage>
</organism>
<dbReference type="Pfam" id="PF13185">
    <property type="entry name" value="GAF_2"/>
    <property type="match status" value="1"/>
</dbReference>
<dbReference type="PROSITE" id="PS50921">
    <property type="entry name" value="ANTAR"/>
    <property type="match status" value="1"/>
</dbReference>
<accession>A0A7W7T2D8</accession>
<feature type="transmembrane region" description="Helical" evidence="3">
    <location>
        <begin position="148"/>
        <end position="169"/>
    </location>
</feature>
<keyword evidence="1" id="KW-0805">Transcription regulation</keyword>
<sequence>MDERGDGRELSALVQAAFLAAANGDPPGIGHDPLRLLCRTCVELLPVDGASISVMTGAAEWETLYAGDEVLARAEAFQFTLGEGPCLEAFEHRRPVLLPDFGVDAARRWPVFAAQVAAEPIGGFFAFPLLSGALGIGVMALYRHHTGWLAPAELAVALHLVAMATGVVLGMRLDRLDADWWAALPLHREQVHQATGMLIAAFGIPPDEAFARLRAHAFATGRLVEEIARDLVVRRITPADLDR</sequence>
<evidence type="ECO:0000313" key="6">
    <source>
        <dbReference type="Proteomes" id="UP000542674"/>
    </source>
</evidence>
<keyword evidence="3" id="KW-1133">Transmembrane helix</keyword>
<name>A0A7W7T2D8_9PSEU</name>
<evidence type="ECO:0000256" key="2">
    <source>
        <dbReference type="ARBA" id="ARBA00023163"/>
    </source>
</evidence>
<comment type="caution">
    <text evidence="5">The sequence shown here is derived from an EMBL/GenBank/DDBJ whole genome shotgun (WGS) entry which is preliminary data.</text>
</comment>
<dbReference type="Gene3D" id="1.10.10.10">
    <property type="entry name" value="Winged helix-like DNA-binding domain superfamily/Winged helix DNA-binding domain"/>
    <property type="match status" value="1"/>
</dbReference>
<dbReference type="RefSeq" id="WP_184668301.1">
    <property type="nucleotide sequence ID" value="NZ_BAABAI010000039.1"/>
</dbReference>
<gene>
    <name evidence="5" type="ORF">F4559_002335</name>
</gene>
<dbReference type="GO" id="GO:0003723">
    <property type="term" value="F:RNA binding"/>
    <property type="evidence" value="ECO:0007669"/>
    <property type="project" value="InterPro"/>
</dbReference>
<dbReference type="EMBL" id="JACHJS010000001">
    <property type="protein sequence ID" value="MBB4964976.1"/>
    <property type="molecule type" value="Genomic_DNA"/>
</dbReference>
<proteinExistence type="predicted"/>
<dbReference type="Gene3D" id="3.30.450.40">
    <property type="match status" value="1"/>
</dbReference>
<dbReference type="SUPFAM" id="SSF55781">
    <property type="entry name" value="GAF domain-like"/>
    <property type="match status" value="1"/>
</dbReference>
<evidence type="ECO:0000256" key="3">
    <source>
        <dbReference type="SAM" id="Phobius"/>
    </source>
</evidence>
<dbReference type="InterPro" id="IPR005561">
    <property type="entry name" value="ANTAR"/>
</dbReference>
<dbReference type="InterPro" id="IPR036388">
    <property type="entry name" value="WH-like_DNA-bd_sf"/>
</dbReference>
<dbReference type="SMART" id="SM01012">
    <property type="entry name" value="ANTAR"/>
    <property type="match status" value="1"/>
</dbReference>
<dbReference type="Proteomes" id="UP000542674">
    <property type="component" value="Unassembled WGS sequence"/>
</dbReference>
<dbReference type="InterPro" id="IPR003018">
    <property type="entry name" value="GAF"/>
</dbReference>
<keyword evidence="6" id="KW-1185">Reference proteome</keyword>
<feature type="domain" description="ANTAR" evidence="4">
    <location>
        <begin position="171"/>
        <end position="232"/>
    </location>
</feature>
<dbReference type="InterPro" id="IPR029016">
    <property type="entry name" value="GAF-like_dom_sf"/>
</dbReference>
<evidence type="ECO:0000256" key="1">
    <source>
        <dbReference type="ARBA" id="ARBA00023015"/>
    </source>
</evidence>
<protein>
    <recommendedName>
        <fullName evidence="4">ANTAR domain-containing protein</fullName>
    </recommendedName>
</protein>